<evidence type="ECO:0000256" key="9">
    <source>
        <dbReference type="ARBA" id="ARBA00022848"/>
    </source>
</evidence>
<feature type="binding site" description="axial binding residue" evidence="14">
    <location>
        <position position="262"/>
    </location>
    <ligand>
        <name>heme</name>
        <dbReference type="ChEBI" id="CHEBI:30413"/>
    </ligand>
    <ligandPart>
        <name>Fe</name>
        <dbReference type="ChEBI" id="CHEBI:18248"/>
    </ligandPart>
</feature>
<dbReference type="PRINTS" id="PR00463">
    <property type="entry name" value="EP450I"/>
</dbReference>
<evidence type="ECO:0000256" key="6">
    <source>
        <dbReference type="ARBA" id="ARBA00022617"/>
    </source>
</evidence>
<keyword evidence="6 14" id="KW-0349">Heme</keyword>
<comment type="similarity">
    <text evidence="5 15">Belongs to the cytochrome P450 family.</text>
</comment>
<dbReference type="GO" id="GO:0005506">
    <property type="term" value="F:iron ion binding"/>
    <property type="evidence" value="ECO:0007669"/>
    <property type="project" value="InterPro"/>
</dbReference>
<dbReference type="EMBL" id="VTPC01087404">
    <property type="protein sequence ID" value="KAF2886530.1"/>
    <property type="molecule type" value="Genomic_DNA"/>
</dbReference>
<reference evidence="16" key="1">
    <citation type="submission" date="2019-08" db="EMBL/GenBank/DDBJ databases">
        <title>The genome of the North American firefly Photinus pyralis.</title>
        <authorList>
            <consortium name="Photinus pyralis genome working group"/>
            <person name="Fallon T.R."/>
            <person name="Sander Lower S.E."/>
            <person name="Weng J.-K."/>
        </authorList>
    </citation>
    <scope>NUCLEOTIDE SEQUENCE</scope>
    <source>
        <strain evidence="16">TRF0915ILg1</strain>
        <tissue evidence="16">Whole body</tissue>
    </source>
</reference>
<dbReference type="InterPro" id="IPR050196">
    <property type="entry name" value="Cytochrome_P450_Monoox"/>
</dbReference>
<dbReference type="AlphaFoldDB" id="A0A8K0FZP6"/>
<keyword evidence="11 14" id="KW-0408">Iron</keyword>
<evidence type="ECO:0000313" key="17">
    <source>
        <dbReference type="Proteomes" id="UP000801492"/>
    </source>
</evidence>
<organism evidence="16 17">
    <name type="scientific">Ignelater luminosus</name>
    <name type="common">Cucubano</name>
    <name type="synonym">Pyrophorus luminosus</name>
    <dbReference type="NCBI Taxonomy" id="2038154"/>
    <lineage>
        <taxon>Eukaryota</taxon>
        <taxon>Metazoa</taxon>
        <taxon>Ecdysozoa</taxon>
        <taxon>Arthropoda</taxon>
        <taxon>Hexapoda</taxon>
        <taxon>Insecta</taxon>
        <taxon>Pterygota</taxon>
        <taxon>Neoptera</taxon>
        <taxon>Endopterygota</taxon>
        <taxon>Coleoptera</taxon>
        <taxon>Polyphaga</taxon>
        <taxon>Elateriformia</taxon>
        <taxon>Elateroidea</taxon>
        <taxon>Elateridae</taxon>
        <taxon>Agrypninae</taxon>
        <taxon>Pyrophorini</taxon>
        <taxon>Ignelater</taxon>
    </lineage>
</organism>
<evidence type="ECO:0000256" key="15">
    <source>
        <dbReference type="RuleBase" id="RU000461"/>
    </source>
</evidence>
<evidence type="ECO:0000313" key="16">
    <source>
        <dbReference type="EMBL" id="KAF2886530.1"/>
    </source>
</evidence>
<dbReference type="InterPro" id="IPR017972">
    <property type="entry name" value="Cyt_P450_CS"/>
</dbReference>
<evidence type="ECO:0000256" key="14">
    <source>
        <dbReference type="PIRSR" id="PIRSR602401-1"/>
    </source>
</evidence>
<protein>
    <recommendedName>
        <fullName evidence="18">Cytochrome P450</fullName>
    </recommendedName>
</protein>
<keyword evidence="8" id="KW-0256">Endoplasmic reticulum</keyword>
<dbReference type="GO" id="GO:0016705">
    <property type="term" value="F:oxidoreductase activity, acting on paired donors, with incorporation or reduction of molecular oxygen"/>
    <property type="evidence" value="ECO:0007669"/>
    <property type="project" value="InterPro"/>
</dbReference>
<keyword evidence="10 15" id="KW-0560">Oxidoreductase</keyword>
<evidence type="ECO:0008006" key="18">
    <source>
        <dbReference type="Google" id="ProtNLM"/>
    </source>
</evidence>
<dbReference type="OrthoDB" id="1470350at2759"/>
<name>A0A8K0FZP6_IGNLU</name>
<keyword evidence="13" id="KW-0472">Membrane</keyword>
<comment type="subcellular location">
    <subcellularLocation>
        <location evidence="4">Endoplasmic reticulum membrane</location>
        <topology evidence="4">Peripheral membrane protein</topology>
    </subcellularLocation>
    <subcellularLocation>
        <location evidence="3">Microsome membrane</location>
        <topology evidence="3">Peripheral membrane protein</topology>
    </subcellularLocation>
</comment>
<comment type="caution">
    <text evidence="16">The sequence shown here is derived from an EMBL/GenBank/DDBJ whole genome shotgun (WGS) entry which is preliminary data.</text>
</comment>
<evidence type="ECO:0000256" key="12">
    <source>
        <dbReference type="ARBA" id="ARBA00023033"/>
    </source>
</evidence>
<dbReference type="InterPro" id="IPR002401">
    <property type="entry name" value="Cyt_P450_E_grp-I"/>
</dbReference>
<dbReference type="Gene3D" id="1.10.630.10">
    <property type="entry name" value="Cytochrome P450"/>
    <property type="match status" value="1"/>
</dbReference>
<dbReference type="PANTHER" id="PTHR24291">
    <property type="entry name" value="CYTOCHROME P450 FAMILY 4"/>
    <property type="match status" value="1"/>
</dbReference>
<dbReference type="Proteomes" id="UP000801492">
    <property type="component" value="Unassembled WGS sequence"/>
</dbReference>
<accession>A0A8K0FZP6</accession>
<evidence type="ECO:0000256" key="2">
    <source>
        <dbReference type="ARBA" id="ARBA00003690"/>
    </source>
</evidence>
<dbReference type="InterPro" id="IPR036396">
    <property type="entry name" value="Cyt_P450_sf"/>
</dbReference>
<proteinExistence type="inferred from homology"/>
<sequence>MGTKLKREDKQSQEYTNAIFRMGEIICHRLTRLWLYLEMSYRFTSLSKEEKRLLNTLHTFSEDIIRNREINFKESVDLNTLNSDGFSTKRRLAMLDLLISAKNSGQPIDDEGIREEVDTFMFEGHDTTTACISFMLLLLACHQDIQEKVVEELQDVFGESDRAPTYQDLQNLQYLDRVIKESLRLYPSVPFISRVSDDEIQTYTGYTIPKNTILQIHIYDVHHNPEIYPDPERFDPDRFLPENAARRHPFAYIPFSAGPRNCIGQKFAFLEIKTIVSYILRNFVLEQVDKPSDITLIIHLVMKTNKGIRIRFKRRTNKSSNVS</sequence>
<dbReference type="GO" id="GO:0005789">
    <property type="term" value="C:endoplasmic reticulum membrane"/>
    <property type="evidence" value="ECO:0007669"/>
    <property type="project" value="UniProtKB-SubCell"/>
</dbReference>
<keyword evidence="9" id="KW-0492">Microsome</keyword>
<dbReference type="PRINTS" id="PR00385">
    <property type="entry name" value="P450"/>
</dbReference>
<evidence type="ECO:0000256" key="4">
    <source>
        <dbReference type="ARBA" id="ARBA00004406"/>
    </source>
</evidence>
<evidence type="ECO:0000256" key="8">
    <source>
        <dbReference type="ARBA" id="ARBA00022824"/>
    </source>
</evidence>
<dbReference type="PANTHER" id="PTHR24291:SF189">
    <property type="entry name" value="CYTOCHROME P450 4C3-RELATED"/>
    <property type="match status" value="1"/>
</dbReference>
<dbReference type="InterPro" id="IPR001128">
    <property type="entry name" value="Cyt_P450"/>
</dbReference>
<evidence type="ECO:0000256" key="11">
    <source>
        <dbReference type="ARBA" id="ARBA00023004"/>
    </source>
</evidence>
<dbReference type="GO" id="GO:0004497">
    <property type="term" value="F:monooxygenase activity"/>
    <property type="evidence" value="ECO:0007669"/>
    <property type="project" value="UniProtKB-KW"/>
</dbReference>
<evidence type="ECO:0000256" key="10">
    <source>
        <dbReference type="ARBA" id="ARBA00023002"/>
    </source>
</evidence>
<dbReference type="Pfam" id="PF00067">
    <property type="entry name" value="p450"/>
    <property type="match status" value="1"/>
</dbReference>
<keyword evidence="12 15" id="KW-0503">Monooxygenase</keyword>
<comment type="cofactor">
    <cofactor evidence="1 14">
        <name>heme</name>
        <dbReference type="ChEBI" id="CHEBI:30413"/>
    </cofactor>
</comment>
<keyword evidence="17" id="KW-1185">Reference proteome</keyword>
<gene>
    <name evidence="16" type="ORF">ILUMI_19644</name>
</gene>
<dbReference type="GO" id="GO:0020037">
    <property type="term" value="F:heme binding"/>
    <property type="evidence" value="ECO:0007669"/>
    <property type="project" value="InterPro"/>
</dbReference>
<evidence type="ECO:0000256" key="7">
    <source>
        <dbReference type="ARBA" id="ARBA00022723"/>
    </source>
</evidence>
<evidence type="ECO:0000256" key="1">
    <source>
        <dbReference type="ARBA" id="ARBA00001971"/>
    </source>
</evidence>
<evidence type="ECO:0000256" key="5">
    <source>
        <dbReference type="ARBA" id="ARBA00010617"/>
    </source>
</evidence>
<keyword evidence="7 14" id="KW-0479">Metal-binding</keyword>
<dbReference type="CDD" id="cd20628">
    <property type="entry name" value="CYP4"/>
    <property type="match status" value="1"/>
</dbReference>
<evidence type="ECO:0000256" key="13">
    <source>
        <dbReference type="ARBA" id="ARBA00023136"/>
    </source>
</evidence>
<dbReference type="SUPFAM" id="SSF48264">
    <property type="entry name" value="Cytochrome P450"/>
    <property type="match status" value="1"/>
</dbReference>
<comment type="function">
    <text evidence="2">May be involved in the metabolism of insect hormones and in the breakdown of synthetic insecticides.</text>
</comment>
<dbReference type="PROSITE" id="PS00086">
    <property type="entry name" value="CYTOCHROME_P450"/>
    <property type="match status" value="1"/>
</dbReference>
<evidence type="ECO:0000256" key="3">
    <source>
        <dbReference type="ARBA" id="ARBA00004174"/>
    </source>
</evidence>